<keyword evidence="4" id="KW-1185">Reference proteome</keyword>
<feature type="signal peptide" evidence="2">
    <location>
        <begin position="1"/>
        <end position="18"/>
    </location>
</feature>
<evidence type="ECO:0000313" key="4">
    <source>
        <dbReference type="Proteomes" id="UP000218209"/>
    </source>
</evidence>
<reference evidence="3 4" key="1">
    <citation type="submission" date="2017-03" db="EMBL/GenBank/DDBJ databases">
        <title>WGS assembly of Porphyra umbilicalis.</title>
        <authorList>
            <person name="Brawley S.H."/>
            <person name="Blouin N.A."/>
            <person name="Ficko-Blean E."/>
            <person name="Wheeler G.L."/>
            <person name="Lohr M."/>
            <person name="Goodson H.V."/>
            <person name="Jenkins J.W."/>
            <person name="Blaby-Haas C.E."/>
            <person name="Helliwell K.E."/>
            <person name="Chan C."/>
            <person name="Marriage T."/>
            <person name="Bhattacharya D."/>
            <person name="Klein A.S."/>
            <person name="Badis Y."/>
            <person name="Brodie J."/>
            <person name="Cao Y."/>
            <person name="Collen J."/>
            <person name="Dittami S.M."/>
            <person name="Gachon C.M."/>
            <person name="Green B.R."/>
            <person name="Karpowicz S."/>
            <person name="Kim J.W."/>
            <person name="Kudahl U."/>
            <person name="Lin S."/>
            <person name="Michel G."/>
            <person name="Mittag M."/>
            <person name="Olson B.J."/>
            <person name="Pangilinan J."/>
            <person name="Peng Y."/>
            <person name="Qiu H."/>
            <person name="Shu S."/>
            <person name="Singer J.T."/>
            <person name="Smith A.G."/>
            <person name="Sprecher B.N."/>
            <person name="Wagner V."/>
            <person name="Wang W."/>
            <person name="Wang Z.-Y."/>
            <person name="Yan J."/>
            <person name="Yarish C."/>
            <person name="Zoeuner-Riek S."/>
            <person name="Zhuang Y."/>
            <person name="Zou Y."/>
            <person name="Lindquist E.A."/>
            <person name="Grimwood J."/>
            <person name="Barry K."/>
            <person name="Rokhsar D.S."/>
            <person name="Schmutz J."/>
            <person name="Stiller J.W."/>
            <person name="Grossman A.R."/>
            <person name="Prochnik S.E."/>
        </authorList>
    </citation>
    <scope>NUCLEOTIDE SEQUENCE [LARGE SCALE GENOMIC DNA]</scope>
    <source>
        <strain evidence="3">4086291</strain>
    </source>
</reference>
<dbReference type="EMBL" id="KV920767">
    <property type="protein sequence ID" value="OSX68297.1"/>
    <property type="molecule type" value="Genomic_DNA"/>
</dbReference>
<protein>
    <recommendedName>
        <fullName evidence="5">Secreted protein</fullName>
    </recommendedName>
</protein>
<feature type="non-terminal residue" evidence="3">
    <location>
        <position position="171"/>
    </location>
</feature>
<proteinExistence type="predicted"/>
<keyword evidence="2" id="KW-0732">Signal</keyword>
<sequence length="171" mass="19068">MELTWGLLLTAATRITASARMDLTWHLCCIVESGWANRIESSCIDTTALPVTVAHHRQLCWGTLPLPVRRWVRWRRARAAASRRAAPPPPHCRARVRVWAHACRPFRAYVGFPFSPVSACADPLLFSLSFFCRFFFFFFGSLTRPTARGVAPGAQEGGWATHGGDRVSGGR</sequence>
<evidence type="ECO:0000256" key="2">
    <source>
        <dbReference type="SAM" id="SignalP"/>
    </source>
</evidence>
<feature type="chain" id="PRO_5012982107" description="Secreted protein" evidence="2">
    <location>
        <begin position="19"/>
        <end position="171"/>
    </location>
</feature>
<organism evidence="3 4">
    <name type="scientific">Porphyra umbilicalis</name>
    <name type="common">Purple laver</name>
    <name type="synonym">Red alga</name>
    <dbReference type="NCBI Taxonomy" id="2786"/>
    <lineage>
        <taxon>Eukaryota</taxon>
        <taxon>Rhodophyta</taxon>
        <taxon>Bangiophyceae</taxon>
        <taxon>Bangiales</taxon>
        <taxon>Bangiaceae</taxon>
        <taxon>Porphyra</taxon>
    </lineage>
</organism>
<dbReference type="AlphaFoldDB" id="A0A1X6NI52"/>
<evidence type="ECO:0000256" key="1">
    <source>
        <dbReference type="SAM" id="MobiDB-lite"/>
    </source>
</evidence>
<gene>
    <name evidence="3" type="ORF">BU14_3058s0001</name>
</gene>
<name>A0A1X6NI52_PORUM</name>
<dbReference type="Proteomes" id="UP000218209">
    <property type="component" value="Unassembled WGS sequence"/>
</dbReference>
<evidence type="ECO:0008006" key="5">
    <source>
        <dbReference type="Google" id="ProtNLM"/>
    </source>
</evidence>
<feature type="region of interest" description="Disordered" evidence="1">
    <location>
        <begin position="150"/>
        <end position="171"/>
    </location>
</feature>
<evidence type="ECO:0000313" key="3">
    <source>
        <dbReference type="EMBL" id="OSX68297.1"/>
    </source>
</evidence>
<accession>A0A1X6NI52</accession>